<dbReference type="EMBL" id="WMII01000001">
    <property type="protein sequence ID" value="MTH62897.1"/>
    <property type="molecule type" value="Genomic_DNA"/>
</dbReference>
<keyword evidence="2" id="KW-0963">Cytoplasm</keyword>
<evidence type="ECO:0000259" key="6">
    <source>
        <dbReference type="PROSITE" id="PS50995"/>
    </source>
</evidence>
<evidence type="ECO:0000313" key="8">
    <source>
        <dbReference type="Proteomes" id="UP000478740"/>
    </source>
</evidence>
<evidence type="ECO:0000256" key="1">
    <source>
        <dbReference type="ARBA" id="ARBA00004496"/>
    </source>
</evidence>
<dbReference type="GO" id="GO:0003700">
    <property type="term" value="F:DNA-binding transcription factor activity"/>
    <property type="evidence" value="ECO:0007669"/>
    <property type="project" value="InterPro"/>
</dbReference>
<comment type="caution">
    <text evidence="7">The sequence shown here is derived from an EMBL/GenBank/DDBJ whole genome shotgun (WGS) entry which is preliminary data.</text>
</comment>
<dbReference type="InterPro" id="IPR055166">
    <property type="entry name" value="Transc_reg_Sar_Rot_HTH"/>
</dbReference>
<dbReference type="InterPro" id="IPR000835">
    <property type="entry name" value="HTH_MarR-typ"/>
</dbReference>
<gene>
    <name evidence="7" type="ORF">GL284_01285</name>
</gene>
<dbReference type="FunFam" id="1.10.10.10:FF:000163">
    <property type="entry name" value="MarR family transcriptional regulator"/>
    <property type="match status" value="1"/>
</dbReference>
<dbReference type="SMART" id="SM00347">
    <property type="entry name" value="HTH_MARR"/>
    <property type="match status" value="1"/>
</dbReference>
<dbReference type="AlphaFoldDB" id="A0A6L6IX12"/>
<dbReference type="PROSITE" id="PS50995">
    <property type="entry name" value="HTH_MARR_2"/>
    <property type="match status" value="1"/>
</dbReference>
<dbReference type="Proteomes" id="UP000478740">
    <property type="component" value="Unassembled WGS sequence"/>
</dbReference>
<dbReference type="GO" id="GO:0003677">
    <property type="term" value="F:DNA binding"/>
    <property type="evidence" value="ECO:0007669"/>
    <property type="project" value="UniProtKB-KW"/>
</dbReference>
<dbReference type="Pfam" id="PF22381">
    <property type="entry name" value="Staph_reg_Sar_Rot"/>
    <property type="match status" value="1"/>
</dbReference>
<reference evidence="7 8" key="1">
    <citation type="submission" date="2019-11" db="EMBL/GenBank/DDBJ databases">
        <authorList>
            <person name="Dong K."/>
        </authorList>
    </citation>
    <scope>NUCLEOTIDE SEQUENCE [LARGE SCALE GENOMIC DNA]</scope>
    <source>
        <strain evidence="7 8">DK608</strain>
    </source>
</reference>
<dbReference type="InterPro" id="IPR039422">
    <property type="entry name" value="MarR/SlyA-like"/>
</dbReference>
<evidence type="ECO:0000256" key="5">
    <source>
        <dbReference type="ARBA" id="ARBA00023163"/>
    </source>
</evidence>
<sequence>MESEHHTYPADAPQILNAQLCFATYTAGMAFNRVYRQQLQPLGLTYPQYVAMIVLWAQDGITIGTLGDQVALETNTLTPMLKRLEGMGLIERRRDTADERRVLIHLTQTGRAMQDRATDILPRVNKATGLSVKELARLTHQMHRLRRNLTDHAERNEQRPG</sequence>
<dbReference type="Gene3D" id="1.10.10.10">
    <property type="entry name" value="Winged helix-like DNA-binding domain superfamily/Winged helix DNA-binding domain"/>
    <property type="match status" value="1"/>
</dbReference>
<accession>A0A6L6IX12</accession>
<comment type="subcellular location">
    <subcellularLocation>
        <location evidence="1">Cytoplasm</location>
    </subcellularLocation>
</comment>
<dbReference type="PANTHER" id="PTHR33164:SF5">
    <property type="entry name" value="ORGANIC HYDROPEROXIDE RESISTANCE TRANSCRIPTIONAL REGULATOR"/>
    <property type="match status" value="1"/>
</dbReference>
<evidence type="ECO:0000313" key="7">
    <source>
        <dbReference type="EMBL" id="MTH62897.1"/>
    </source>
</evidence>
<evidence type="ECO:0000256" key="2">
    <source>
        <dbReference type="ARBA" id="ARBA00022490"/>
    </source>
</evidence>
<evidence type="ECO:0000256" key="3">
    <source>
        <dbReference type="ARBA" id="ARBA00023015"/>
    </source>
</evidence>
<dbReference type="GO" id="GO:0006950">
    <property type="term" value="P:response to stress"/>
    <property type="evidence" value="ECO:0007669"/>
    <property type="project" value="TreeGrafter"/>
</dbReference>
<proteinExistence type="predicted"/>
<protein>
    <submittedName>
        <fullName evidence="7">MarR family transcriptional regulator</fullName>
    </submittedName>
</protein>
<dbReference type="PANTHER" id="PTHR33164">
    <property type="entry name" value="TRANSCRIPTIONAL REGULATOR, MARR FAMILY"/>
    <property type="match status" value="1"/>
</dbReference>
<keyword evidence="8" id="KW-1185">Reference proteome</keyword>
<keyword evidence="3" id="KW-0805">Transcription regulation</keyword>
<keyword evidence="5" id="KW-0804">Transcription</keyword>
<dbReference type="RefSeq" id="WP_155042832.1">
    <property type="nucleotide sequence ID" value="NZ_WMIH01000001.1"/>
</dbReference>
<keyword evidence="4" id="KW-0238">DNA-binding</keyword>
<evidence type="ECO:0000256" key="4">
    <source>
        <dbReference type="ARBA" id="ARBA00023125"/>
    </source>
</evidence>
<dbReference type="InterPro" id="IPR036390">
    <property type="entry name" value="WH_DNA-bd_sf"/>
</dbReference>
<dbReference type="SUPFAM" id="SSF46785">
    <property type="entry name" value="Winged helix' DNA-binding domain"/>
    <property type="match status" value="1"/>
</dbReference>
<feature type="domain" description="HTH marR-type" evidence="6">
    <location>
        <begin position="17"/>
        <end position="147"/>
    </location>
</feature>
<organism evidence="7 8">
    <name type="scientific">Paracoccus shanxieyensis</name>
    <dbReference type="NCBI Taxonomy" id="2675752"/>
    <lineage>
        <taxon>Bacteria</taxon>
        <taxon>Pseudomonadati</taxon>
        <taxon>Pseudomonadota</taxon>
        <taxon>Alphaproteobacteria</taxon>
        <taxon>Rhodobacterales</taxon>
        <taxon>Paracoccaceae</taxon>
        <taxon>Paracoccus</taxon>
    </lineage>
</organism>
<dbReference type="InterPro" id="IPR036388">
    <property type="entry name" value="WH-like_DNA-bd_sf"/>
</dbReference>
<dbReference type="GO" id="GO:0005737">
    <property type="term" value="C:cytoplasm"/>
    <property type="evidence" value="ECO:0007669"/>
    <property type="project" value="UniProtKB-SubCell"/>
</dbReference>
<name>A0A6L6IX12_9RHOB</name>